<dbReference type="GeneID" id="54558289"/>
<dbReference type="Pfam" id="PF13091">
    <property type="entry name" value="PLDc_2"/>
    <property type="match status" value="1"/>
</dbReference>
<name>A0A6A6CW00_ZASCE</name>
<dbReference type="GO" id="GO:0030572">
    <property type="term" value="F:phosphatidyltransferase activity"/>
    <property type="evidence" value="ECO:0007669"/>
    <property type="project" value="UniProtKB-ARBA"/>
</dbReference>
<dbReference type="SUPFAM" id="SSF56024">
    <property type="entry name" value="Phospholipase D/nuclease"/>
    <property type="match status" value="2"/>
</dbReference>
<dbReference type="CDD" id="cd00138">
    <property type="entry name" value="PLDc_SF"/>
    <property type="match status" value="1"/>
</dbReference>
<dbReference type="GO" id="GO:0032049">
    <property type="term" value="P:cardiolipin biosynthetic process"/>
    <property type="evidence" value="ECO:0007669"/>
    <property type="project" value="UniProtKB-ARBA"/>
</dbReference>
<evidence type="ECO:0000259" key="1">
    <source>
        <dbReference type="PROSITE" id="PS50035"/>
    </source>
</evidence>
<dbReference type="EMBL" id="ML993586">
    <property type="protein sequence ID" value="KAF2169992.1"/>
    <property type="molecule type" value="Genomic_DNA"/>
</dbReference>
<dbReference type="PANTHER" id="PTHR21248">
    <property type="entry name" value="CARDIOLIPIN SYNTHASE"/>
    <property type="match status" value="1"/>
</dbReference>
<dbReference type="OrthoDB" id="2958217at2759"/>
<sequence>MSETTATIPSLSLGTGHSIYKTTLLPAIQSAQHSVILITCFWSRSRTLDALNETLLKLSSSALQRGDGKKITVHIGFSSSSLFQKLFHTSSAAGQVYPPEVWTRKLGLLGEEDLGGLEVRVKSVFLWPFSVWHPKFVIIDQTRVFLPSCNVSWEDWFEGCVEMRGPIVEDFVKFWRQKWSGGEGELGGSAGDLSSVDEGIPVQGDAAVRLNDVPCKFLPSAHHRNPNFRLPWLQCAPPPATTLNLELLRLFTDARKEIFLQTPNVTSPPVLNVLLDALKRGVDVRITTSERLMILEQLVTAGTTTARCVRWLIKRHQRLSKRGPDEEAGLIKPGRLHISYYQPKVVTKSSITGGAEPVQSHLKLAVVDRHAIVFGSGNMDRASWYTSQELGVGFYSNELVAKTLEKLEAALEGRRKLLYDSEGK</sequence>
<dbReference type="Gene3D" id="3.30.870.10">
    <property type="entry name" value="Endonuclease Chain A"/>
    <property type="match status" value="2"/>
</dbReference>
<dbReference type="InterPro" id="IPR001736">
    <property type="entry name" value="PLipase_D/transphosphatidylase"/>
</dbReference>
<dbReference type="Proteomes" id="UP000799537">
    <property type="component" value="Unassembled WGS sequence"/>
</dbReference>
<dbReference type="RefSeq" id="XP_033670881.1">
    <property type="nucleotide sequence ID" value="XM_033805017.1"/>
</dbReference>
<accession>A0A6A6CW00</accession>
<proteinExistence type="predicted"/>
<evidence type="ECO:0000313" key="3">
    <source>
        <dbReference type="Proteomes" id="UP000799537"/>
    </source>
</evidence>
<keyword evidence="3" id="KW-1185">Reference proteome</keyword>
<dbReference type="PROSITE" id="PS50035">
    <property type="entry name" value="PLD"/>
    <property type="match status" value="1"/>
</dbReference>
<dbReference type="InterPro" id="IPR025202">
    <property type="entry name" value="PLD-like_dom"/>
</dbReference>
<dbReference type="AlphaFoldDB" id="A0A6A6CW00"/>
<dbReference type="PANTHER" id="PTHR21248:SF11">
    <property type="entry name" value="PLD PHOSPHODIESTERASE DOMAIN-CONTAINING PROTEIN"/>
    <property type="match status" value="1"/>
</dbReference>
<reference evidence="2" key="1">
    <citation type="journal article" date="2020" name="Stud. Mycol.">
        <title>101 Dothideomycetes genomes: a test case for predicting lifestyles and emergence of pathogens.</title>
        <authorList>
            <person name="Haridas S."/>
            <person name="Albert R."/>
            <person name="Binder M."/>
            <person name="Bloem J."/>
            <person name="Labutti K."/>
            <person name="Salamov A."/>
            <person name="Andreopoulos B."/>
            <person name="Baker S."/>
            <person name="Barry K."/>
            <person name="Bills G."/>
            <person name="Bluhm B."/>
            <person name="Cannon C."/>
            <person name="Castanera R."/>
            <person name="Culley D."/>
            <person name="Daum C."/>
            <person name="Ezra D."/>
            <person name="Gonzalez J."/>
            <person name="Henrissat B."/>
            <person name="Kuo A."/>
            <person name="Liang C."/>
            <person name="Lipzen A."/>
            <person name="Lutzoni F."/>
            <person name="Magnuson J."/>
            <person name="Mondo S."/>
            <person name="Nolan M."/>
            <person name="Ohm R."/>
            <person name="Pangilinan J."/>
            <person name="Park H.-J."/>
            <person name="Ramirez L."/>
            <person name="Alfaro M."/>
            <person name="Sun H."/>
            <person name="Tritt A."/>
            <person name="Yoshinaga Y."/>
            <person name="Zwiers L.-H."/>
            <person name="Turgeon B."/>
            <person name="Goodwin S."/>
            <person name="Spatafora J."/>
            <person name="Crous P."/>
            <person name="Grigoriev I."/>
        </authorList>
    </citation>
    <scope>NUCLEOTIDE SEQUENCE</scope>
    <source>
        <strain evidence="2">ATCC 36951</strain>
    </source>
</reference>
<protein>
    <recommendedName>
        <fullName evidence="1">PLD phosphodiesterase domain-containing protein</fullName>
    </recommendedName>
</protein>
<gene>
    <name evidence="2" type="ORF">M409DRAFT_19607</name>
</gene>
<organism evidence="2 3">
    <name type="scientific">Zasmidium cellare ATCC 36951</name>
    <dbReference type="NCBI Taxonomy" id="1080233"/>
    <lineage>
        <taxon>Eukaryota</taxon>
        <taxon>Fungi</taxon>
        <taxon>Dikarya</taxon>
        <taxon>Ascomycota</taxon>
        <taxon>Pezizomycotina</taxon>
        <taxon>Dothideomycetes</taxon>
        <taxon>Dothideomycetidae</taxon>
        <taxon>Mycosphaerellales</taxon>
        <taxon>Mycosphaerellaceae</taxon>
        <taxon>Zasmidium</taxon>
    </lineage>
</organism>
<evidence type="ECO:0000313" key="2">
    <source>
        <dbReference type="EMBL" id="KAF2169992.1"/>
    </source>
</evidence>
<feature type="domain" description="PLD phosphodiesterase" evidence="1">
    <location>
        <begin position="361"/>
        <end position="383"/>
    </location>
</feature>